<evidence type="ECO:0000313" key="3">
    <source>
        <dbReference type="EMBL" id="CAB4133991.1"/>
    </source>
</evidence>
<protein>
    <submittedName>
        <fullName evidence="3">Uncharacterized protein</fullName>
    </submittedName>
</protein>
<feature type="compositionally biased region" description="Basic and acidic residues" evidence="1">
    <location>
        <begin position="255"/>
        <end position="277"/>
    </location>
</feature>
<feature type="compositionally biased region" description="Polar residues" evidence="1">
    <location>
        <begin position="245"/>
        <end position="254"/>
    </location>
</feature>
<dbReference type="EMBL" id="LR796232">
    <property type="protein sequence ID" value="CAB4128615.1"/>
    <property type="molecule type" value="Genomic_DNA"/>
</dbReference>
<organism evidence="3">
    <name type="scientific">uncultured Caudovirales phage</name>
    <dbReference type="NCBI Taxonomy" id="2100421"/>
    <lineage>
        <taxon>Viruses</taxon>
        <taxon>Duplodnaviria</taxon>
        <taxon>Heunggongvirae</taxon>
        <taxon>Uroviricota</taxon>
        <taxon>Caudoviricetes</taxon>
        <taxon>Peduoviridae</taxon>
        <taxon>Maltschvirus</taxon>
        <taxon>Maltschvirus maltsch</taxon>
    </lineage>
</organism>
<evidence type="ECO:0000313" key="2">
    <source>
        <dbReference type="EMBL" id="CAB4128615.1"/>
    </source>
</evidence>
<sequence length="363" mass="41475">MSALSQTQVEQINHPIKGANMLASGIGKILSNLAPQINPPTEKKSNSPEILSVQEIRNVKLLGQIKVIERTNDYMNKLYNEIIYPHLQTKSTGRPKAPMILLKLIVGRMIEAGWGRCVVKQEVLGSEMMQYGYDKPLTDRQIRRHIKLLKDIGLIDYQRSAGHKSVYEYTATPEAIDIYFYLIKRNVSYVRLCVLDTKTGAVDKIYTKKQVSRKPPLNVPSQEKNVVKIQSRGKPDVRSNRSEYIYNTSPSSFNSRKEKIQSQKPSKKEPLKELKDQNREANKVSTLKVNYVNPDRNVKMNDTQESIFDKVCKDLGLDNTKTTIFRDETEKGLAKGLNGGRTLADFEFRLKSLYAKVAQTMYW</sequence>
<proteinExistence type="predicted"/>
<dbReference type="EMBL" id="LR796285">
    <property type="protein sequence ID" value="CAB4133991.1"/>
    <property type="molecule type" value="Genomic_DNA"/>
</dbReference>
<feature type="region of interest" description="Disordered" evidence="1">
    <location>
        <begin position="213"/>
        <end position="277"/>
    </location>
</feature>
<evidence type="ECO:0000256" key="1">
    <source>
        <dbReference type="SAM" id="MobiDB-lite"/>
    </source>
</evidence>
<name>A0A6J5LII9_9CAUD</name>
<accession>A0A6J5LII9</accession>
<gene>
    <name evidence="2" type="ORF">UFOVP101_54</name>
    <name evidence="3" type="ORF">UFOVP270_2</name>
</gene>
<reference evidence="3" key="1">
    <citation type="submission" date="2020-04" db="EMBL/GenBank/DDBJ databases">
        <authorList>
            <person name="Chiriac C."/>
            <person name="Salcher M."/>
            <person name="Ghai R."/>
            <person name="Kavagutti S V."/>
        </authorList>
    </citation>
    <scope>NUCLEOTIDE SEQUENCE</scope>
</reference>